<dbReference type="PANTHER" id="PTHR30349">
    <property type="entry name" value="PHAGE INTEGRASE-RELATED"/>
    <property type="match status" value="1"/>
</dbReference>
<protein>
    <submittedName>
        <fullName evidence="5">Mobile element protein</fullName>
    </submittedName>
</protein>
<keyword evidence="2" id="KW-0238">DNA-binding</keyword>
<comment type="caution">
    <text evidence="5">The sequence shown here is derived from an EMBL/GenBank/DDBJ whole genome shotgun (WGS) entry which is preliminary data.</text>
</comment>
<dbReference type="InterPro" id="IPR013762">
    <property type="entry name" value="Integrase-like_cat_sf"/>
</dbReference>
<dbReference type="Pfam" id="PF00589">
    <property type="entry name" value="Phage_integrase"/>
    <property type="match status" value="1"/>
</dbReference>
<dbReference type="InterPro" id="IPR011010">
    <property type="entry name" value="DNA_brk_join_enz"/>
</dbReference>
<organism evidence="5 6">
    <name type="scientific">Desulfosporosinus metallidurans</name>
    <dbReference type="NCBI Taxonomy" id="1888891"/>
    <lineage>
        <taxon>Bacteria</taxon>
        <taxon>Bacillati</taxon>
        <taxon>Bacillota</taxon>
        <taxon>Clostridia</taxon>
        <taxon>Eubacteriales</taxon>
        <taxon>Desulfitobacteriaceae</taxon>
        <taxon>Desulfosporosinus</taxon>
    </lineage>
</organism>
<keyword evidence="3" id="KW-0233">DNA recombination</keyword>
<dbReference type="Gene3D" id="1.10.150.130">
    <property type="match status" value="1"/>
</dbReference>
<name>A0A1Q8QIM3_9FIRM</name>
<comment type="similarity">
    <text evidence="1">Belongs to the 'phage' integrase family.</text>
</comment>
<dbReference type="PROSITE" id="PS51898">
    <property type="entry name" value="TYR_RECOMBINASE"/>
    <property type="match status" value="1"/>
</dbReference>
<dbReference type="GO" id="GO:0015074">
    <property type="term" value="P:DNA integration"/>
    <property type="evidence" value="ECO:0007669"/>
    <property type="project" value="InterPro"/>
</dbReference>
<dbReference type="InterPro" id="IPR010998">
    <property type="entry name" value="Integrase_recombinase_N"/>
</dbReference>
<dbReference type="SUPFAM" id="SSF56349">
    <property type="entry name" value="DNA breaking-rejoining enzymes"/>
    <property type="match status" value="1"/>
</dbReference>
<accession>A0A1Q8QIM3</accession>
<dbReference type="InterPro" id="IPR002104">
    <property type="entry name" value="Integrase_catalytic"/>
</dbReference>
<feature type="domain" description="Tyr recombinase" evidence="4">
    <location>
        <begin position="212"/>
        <end position="399"/>
    </location>
</feature>
<dbReference type="InterPro" id="IPR050090">
    <property type="entry name" value="Tyrosine_recombinase_XerCD"/>
</dbReference>
<dbReference type="Gene3D" id="1.10.443.10">
    <property type="entry name" value="Intergrase catalytic core"/>
    <property type="match status" value="1"/>
</dbReference>
<dbReference type="GO" id="GO:0006310">
    <property type="term" value="P:DNA recombination"/>
    <property type="evidence" value="ECO:0007669"/>
    <property type="project" value="UniProtKB-KW"/>
</dbReference>
<evidence type="ECO:0000313" key="6">
    <source>
        <dbReference type="Proteomes" id="UP000186102"/>
    </source>
</evidence>
<keyword evidence="6" id="KW-1185">Reference proteome</keyword>
<dbReference type="Proteomes" id="UP000186102">
    <property type="component" value="Unassembled WGS sequence"/>
</dbReference>
<sequence>MKKIELTLLVNDILKEMEILQLHRRTITYYKSGLSSICEFFENHKKYSFTENTLDVFLENMNEKLLRNELSLFQFKRLERASKVLARYANIGKLTWDTLPKGSSIKVNGYFSDISSSYEVFLGRHQMSGIRYIRANVRHFLKFLEEIGHKDFTEMSLQTIRDFLIATQPTHRGSMPNVMDSVKKFVHFLNIEGLTSLTPEMIQFKVATPRKKVLPCFSKEEVKAMLEQINTYTPQGKRDYAIIYLASQTGLRCSDILGLKLTDIDWKHNEMHIIQKKTGEALSLPFGSDTGKAMADYILQGRPDTDVPYVFLRVEPPYRKLVDTAVTSSILAKYMKKADITHLPGDGKTFHALRRSIGTWMLESEIPLPTISQILGHRSLDSTKRYLSLATSMLSECTLDIQDLGTERRELV</sequence>
<reference evidence="5 6" key="1">
    <citation type="submission" date="2016-09" db="EMBL/GenBank/DDBJ databases">
        <title>Complete genome of Desulfosporosinus sp. OL.</title>
        <authorList>
            <person name="Mardanov A."/>
            <person name="Beletsky A."/>
            <person name="Panova A."/>
            <person name="Karnachuk O."/>
            <person name="Ravin N."/>
        </authorList>
    </citation>
    <scope>NUCLEOTIDE SEQUENCE [LARGE SCALE GENOMIC DNA]</scope>
    <source>
        <strain evidence="5 6">OL</strain>
    </source>
</reference>
<dbReference type="OrthoDB" id="9785687at2"/>
<evidence type="ECO:0000259" key="4">
    <source>
        <dbReference type="PROSITE" id="PS51898"/>
    </source>
</evidence>
<dbReference type="EMBL" id="MLBF01000062">
    <property type="protein sequence ID" value="OLN27175.1"/>
    <property type="molecule type" value="Genomic_DNA"/>
</dbReference>
<evidence type="ECO:0000256" key="3">
    <source>
        <dbReference type="ARBA" id="ARBA00023172"/>
    </source>
</evidence>
<gene>
    <name evidence="5" type="ORF">DSOL_4687</name>
</gene>
<dbReference type="AlphaFoldDB" id="A0A1Q8QIM3"/>
<evidence type="ECO:0000313" key="5">
    <source>
        <dbReference type="EMBL" id="OLN27175.1"/>
    </source>
</evidence>
<proteinExistence type="inferred from homology"/>
<evidence type="ECO:0000256" key="2">
    <source>
        <dbReference type="ARBA" id="ARBA00023125"/>
    </source>
</evidence>
<dbReference type="CDD" id="cd01188">
    <property type="entry name" value="INT_RitA_C_like"/>
    <property type="match status" value="1"/>
</dbReference>
<dbReference type="RefSeq" id="WP_075366984.1">
    <property type="nucleotide sequence ID" value="NZ_MLBF01000062.1"/>
</dbReference>
<dbReference type="GO" id="GO:0003677">
    <property type="term" value="F:DNA binding"/>
    <property type="evidence" value="ECO:0007669"/>
    <property type="project" value="UniProtKB-KW"/>
</dbReference>
<dbReference type="STRING" id="1888891.DSOL_4687"/>
<dbReference type="PANTHER" id="PTHR30349:SF41">
    <property type="entry name" value="INTEGRASE_RECOMBINASE PROTEIN MJ0367-RELATED"/>
    <property type="match status" value="1"/>
</dbReference>
<evidence type="ECO:0000256" key="1">
    <source>
        <dbReference type="ARBA" id="ARBA00008857"/>
    </source>
</evidence>